<name>A0ABN1X0W7_9ACTN</name>
<dbReference type="Proteomes" id="UP001500037">
    <property type="component" value="Unassembled WGS sequence"/>
</dbReference>
<organism evidence="1 2">
    <name type="scientific">Kitasatospora nipponensis</name>
    <dbReference type="NCBI Taxonomy" id="258049"/>
    <lineage>
        <taxon>Bacteria</taxon>
        <taxon>Bacillati</taxon>
        <taxon>Actinomycetota</taxon>
        <taxon>Actinomycetes</taxon>
        <taxon>Kitasatosporales</taxon>
        <taxon>Streptomycetaceae</taxon>
        <taxon>Kitasatospora</taxon>
    </lineage>
</organism>
<gene>
    <name evidence="1" type="ORF">GCM10009665_69630</name>
</gene>
<keyword evidence="2" id="KW-1185">Reference proteome</keyword>
<proteinExistence type="predicted"/>
<accession>A0ABN1X0W7</accession>
<reference evidence="1 2" key="1">
    <citation type="journal article" date="2019" name="Int. J. Syst. Evol. Microbiol.">
        <title>The Global Catalogue of Microorganisms (GCM) 10K type strain sequencing project: providing services to taxonomists for standard genome sequencing and annotation.</title>
        <authorList>
            <consortium name="The Broad Institute Genomics Platform"/>
            <consortium name="The Broad Institute Genome Sequencing Center for Infectious Disease"/>
            <person name="Wu L."/>
            <person name="Ma J."/>
        </authorList>
    </citation>
    <scope>NUCLEOTIDE SEQUENCE [LARGE SCALE GENOMIC DNA]</scope>
    <source>
        <strain evidence="1 2">JCM 13004</strain>
    </source>
</reference>
<dbReference type="RefSeq" id="WP_344446198.1">
    <property type="nucleotide sequence ID" value="NZ_BAAALF010000219.1"/>
</dbReference>
<protein>
    <submittedName>
        <fullName evidence="1">Uncharacterized protein</fullName>
    </submittedName>
</protein>
<dbReference type="EMBL" id="BAAALF010000219">
    <property type="protein sequence ID" value="GAA1271479.1"/>
    <property type="molecule type" value="Genomic_DNA"/>
</dbReference>
<comment type="caution">
    <text evidence="1">The sequence shown here is derived from an EMBL/GenBank/DDBJ whole genome shotgun (WGS) entry which is preliminary data.</text>
</comment>
<evidence type="ECO:0000313" key="1">
    <source>
        <dbReference type="EMBL" id="GAA1271479.1"/>
    </source>
</evidence>
<sequence>MDIVYTVLERRPGHPSRSRGESAEITAALWAHAAEHDRLEHVAARCESNRVDLLFYLATVDIAARAATGPEDRAFALLRRCYEASPLLTRRYLPPVPAGGADIAG</sequence>
<evidence type="ECO:0000313" key="2">
    <source>
        <dbReference type="Proteomes" id="UP001500037"/>
    </source>
</evidence>